<dbReference type="GO" id="GO:0005634">
    <property type="term" value="C:nucleus"/>
    <property type="evidence" value="ECO:0007669"/>
    <property type="project" value="UniProtKB-SubCell"/>
</dbReference>
<reference evidence="6" key="1">
    <citation type="journal article" date="2023" name="Plant J.">
        <title>Genome sequences and population genomics provide insights into the demographic history, inbreeding, and mutation load of two 'living fossil' tree species of Dipteronia.</title>
        <authorList>
            <person name="Feng Y."/>
            <person name="Comes H.P."/>
            <person name="Chen J."/>
            <person name="Zhu S."/>
            <person name="Lu R."/>
            <person name="Zhang X."/>
            <person name="Li P."/>
            <person name="Qiu J."/>
            <person name="Olsen K.M."/>
            <person name="Qiu Y."/>
        </authorList>
    </citation>
    <scope>NUCLEOTIDE SEQUENCE</scope>
    <source>
        <strain evidence="6">NBL</strain>
    </source>
</reference>
<evidence type="ECO:0000256" key="1">
    <source>
        <dbReference type="ARBA" id="ARBA00004123"/>
    </source>
</evidence>
<organism evidence="6 7">
    <name type="scientific">Dipteronia sinensis</name>
    <dbReference type="NCBI Taxonomy" id="43782"/>
    <lineage>
        <taxon>Eukaryota</taxon>
        <taxon>Viridiplantae</taxon>
        <taxon>Streptophyta</taxon>
        <taxon>Embryophyta</taxon>
        <taxon>Tracheophyta</taxon>
        <taxon>Spermatophyta</taxon>
        <taxon>Magnoliopsida</taxon>
        <taxon>eudicotyledons</taxon>
        <taxon>Gunneridae</taxon>
        <taxon>Pentapetalae</taxon>
        <taxon>rosids</taxon>
        <taxon>malvids</taxon>
        <taxon>Sapindales</taxon>
        <taxon>Sapindaceae</taxon>
        <taxon>Hippocastanoideae</taxon>
        <taxon>Acereae</taxon>
        <taxon>Dipteronia</taxon>
    </lineage>
</organism>
<comment type="subcellular location">
    <subcellularLocation>
        <location evidence="1">Nucleus</location>
    </subcellularLocation>
</comment>
<evidence type="ECO:0000256" key="3">
    <source>
        <dbReference type="ARBA" id="ARBA00023125"/>
    </source>
</evidence>
<dbReference type="AlphaFoldDB" id="A0AAE0B8H6"/>
<evidence type="ECO:0000256" key="5">
    <source>
        <dbReference type="ARBA" id="ARBA00023242"/>
    </source>
</evidence>
<keyword evidence="7" id="KW-1185">Reference proteome</keyword>
<comment type="caution">
    <text evidence="6">The sequence shown here is derived from an EMBL/GenBank/DDBJ whole genome shotgun (WGS) entry which is preliminary data.</text>
</comment>
<dbReference type="PANTHER" id="PTHR31541:SF25">
    <property type="entry name" value="GAMMA-GLIADIN B"/>
    <property type="match status" value="1"/>
</dbReference>
<gene>
    <name evidence="6" type="ORF">Dsin_003942</name>
</gene>
<dbReference type="EMBL" id="JANJYJ010000001">
    <property type="protein sequence ID" value="KAK3232061.1"/>
    <property type="molecule type" value="Genomic_DNA"/>
</dbReference>
<dbReference type="Proteomes" id="UP001281410">
    <property type="component" value="Unassembled WGS sequence"/>
</dbReference>
<dbReference type="Pfam" id="PF03754">
    <property type="entry name" value="At2g31720-like"/>
    <property type="match status" value="1"/>
</dbReference>
<accession>A0AAE0B8H6</accession>
<dbReference type="InterPro" id="IPR015300">
    <property type="entry name" value="DNA-bd_pseudobarrel_sf"/>
</dbReference>
<evidence type="ECO:0000256" key="2">
    <source>
        <dbReference type="ARBA" id="ARBA00023015"/>
    </source>
</evidence>
<dbReference type="Gene3D" id="2.40.330.10">
    <property type="entry name" value="DNA-binding pseudobarrel domain"/>
    <property type="match status" value="1"/>
</dbReference>
<protein>
    <recommendedName>
        <fullName evidence="8">TF-B3 domain-containing protein</fullName>
    </recommendedName>
</protein>
<keyword evidence="3" id="KW-0238">DNA-binding</keyword>
<proteinExistence type="predicted"/>
<evidence type="ECO:0000256" key="4">
    <source>
        <dbReference type="ARBA" id="ARBA00023163"/>
    </source>
</evidence>
<dbReference type="GO" id="GO:0003677">
    <property type="term" value="F:DNA binding"/>
    <property type="evidence" value="ECO:0007669"/>
    <property type="project" value="UniProtKB-KW"/>
</dbReference>
<evidence type="ECO:0000313" key="7">
    <source>
        <dbReference type="Proteomes" id="UP001281410"/>
    </source>
</evidence>
<keyword evidence="4" id="KW-0804">Transcription</keyword>
<keyword evidence="2" id="KW-0805">Transcription regulation</keyword>
<dbReference type="PANTHER" id="PTHR31541">
    <property type="entry name" value="B3 DOMAIN PLANT PROTEIN-RELATED"/>
    <property type="match status" value="1"/>
</dbReference>
<evidence type="ECO:0008006" key="8">
    <source>
        <dbReference type="Google" id="ProtNLM"/>
    </source>
</evidence>
<evidence type="ECO:0000313" key="6">
    <source>
        <dbReference type="EMBL" id="KAK3232061.1"/>
    </source>
</evidence>
<keyword evidence="5" id="KW-0539">Nucleus</keyword>
<name>A0AAE0B8H6_9ROSI</name>
<dbReference type="SUPFAM" id="SSF101936">
    <property type="entry name" value="DNA-binding pseudobarrel domain"/>
    <property type="match status" value="1"/>
</dbReference>
<dbReference type="InterPro" id="IPR005508">
    <property type="entry name" value="At2g31720-like"/>
</dbReference>
<sequence>MPRAISLSDLKALDVDGSFDRMKQDALEAADGDESKASDFLTGSVLKGFIEKLAAGDDHGHDDYHQGPHDHDLPPELRNHIESTFNGTDILLVMEKTITASDIDRNQNRLLFGVNNVKTQFLITQEEKNKVNQPGGLQVSVIQPCFETTPEVELRKRTKKDSRYSGYVLTGNWFKIAENEMNHLRINDTVRLWSFRQGSELFFALVKT</sequence>